<proteinExistence type="predicted"/>
<sequence>MLYNRLEWIHPKAFERNTIAARMRAEKSPNGSIKATYEVANATIEEDALESVAQSLRSLRLDSNKLRAVPSNALSKIRHLEVLNLGNNLIPSLRVGAFPQMNTLMVLLMKRNQITEIDDEVFSNITSLKVLELDDNFLTQIPTAVTKLPDLQELSISGNRIKYIEGGILQKTPTLALLELKGNPLNGVHNSAFAFLPRLRKLQHPI</sequence>
<keyword evidence="4" id="KW-1185">Reference proteome</keyword>
<dbReference type="Gene3D" id="3.80.10.10">
    <property type="entry name" value="Ribonuclease Inhibitor"/>
    <property type="match status" value="1"/>
</dbReference>
<comment type="caution">
    <text evidence="3">The sequence shown here is derived from an EMBL/GenBank/DDBJ whole genome shotgun (WGS) entry which is preliminary data.</text>
</comment>
<dbReference type="Pfam" id="PF13855">
    <property type="entry name" value="LRR_8"/>
    <property type="match status" value="1"/>
</dbReference>
<dbReference type="SUPFAM" id="SSF52058">
    <property type="entry name" value="L domain-like"/>
    <property type="match status" value="1"/>
</dbReference>
<reference evidence="3" key="1">
    <citation type="submission" date="2022-03" db="EMBL/GenBank/DDBJ databases">
        <authorList>
            <person name="Sayadi A."/>
        </authorList>
    </citation>
    <scope>NUCLEOTIDE SEQUENCE</scope>
</reference>
<organism evidence="3 4">
    <name type="scientific">Acanthoscelides obtectus</name>
    <name type="common">Bean weevil</name>
    <name type="synonym">Bruchus obtectus</name>
    <dbReference type="NCBI Taxonomy" id="200917"/>
    <lineage>
        <taxon>Eukaryota</taxon>
        <taxon>Metazoa</taxon>
        <taxon>Ecdysozoa</taxon>
        <taxon>Arthropoda</taxon>
        <taxon>Hexapoda</taxon>
        <taxon>Insecta</taxon>
        <taxon>Pterygota</taxon>
        <taxon>Neoptera</taxon>
        <taxon>Endopterygota</taxon>
        <taxon>Coleoptera</taxon>
        <taxon>Polyphaga</taxon>
        <taxon>Cucujiformia</taxon>
        <taxon>Chrysomeloidea</taxon>
        <taxon>Chrysomelidae</taxon>
        <taxon>Bruchinae</taxon>
        <taxon>Bruchini</taxon>
        <taxon>Acanthoscelides</taxon>
    </lineage>
</organism>
<evidence type="ECO:0000256" key="2">
    <source>
        <dbReference type="ARBA" id="ARBA00022737"/>
    </source>
</evidence>
<dbReference type="SMART" id="SM00369">
    <property type="entry name" value="LRR_TYP"/>
    <property type="match status" value="5"/>
</dbReference>
<dbReference type="InterPro" id="IPR032675">
    <property type="entry name" value="LRR_dom_sf"/>
</dbReference>
<dbReference type="EMBL" id="CAKOFQ010007044">
    <property type="protein sequence ID" value="CAH1988443.1"/>
    <property type="molecule type" value="Genomic_DNA"/>
</dbReference>
<dbReference type="PANTHER" id="PTHR45712">
    <property type="entry name" value="AGAP008170-PA"/>
    <property type="match status" value="1"/>
</dbReference>
<dbReference type="AlphaFoldDB" id="A0A9P0LA98"/>
<evidence type="ECO:0000313" key="4">
    <source>
        <dbReference type="Proteomes" id="UP001152888"/>
    </source>
</evidence>
<dbReference type="InterPro" id="IPR003591">
    <property type="entry name" value="Leu-rich_rpt_typical-subtyp"/>
</dbReference>
<protein>
    <recommendedName>
        <fullName evidence="5">Leucine Rich repeat-containing domain protein</fullName>
    </recommendedName>
</protein>
<evidence type="ECO:0000313" key="3">
    <source>
        <dbReference type="EMBL" id="CAH1988443.1"/>
    </source>
</evidence>
<dbReference type="PANTHER" id="PTHR45712:SF22">
    <property type="entry name" value="INSULIN-LIKE GROWTH FACTOR-BINDING PROTEIN COMPLEX ACID LABILE SUBUNIT"/>
    <property type="match status" value="1"/>
</dbReference>
<evidence type="ECO:0000256" key="1">
    <source>
        <dbReference type="ARBA" id="ARBA00022614"/>
    </source>
</evidence>
<dbReference type="OrthoDB" id="1883493at2759"/>
<keyword evidence="2" id="KW-0677">Repeat</keyword>
<dbReference type="InterPro" id="IPR050333">
    <property type="entry name" value="SLRP"/>
</dbReference>
<gene>
    <name evidence="3" type="ORF">ACAOBT_LOCUS18482</name>
</gene>
<dbReference type="Proteomes" id="UP001152888">
    <property type="component" value="Unassembled WGS sequence"/>
</dbReference>
<accession>A0A9P0LA98</accession>
<evidence type="ECO:0008006" key="5">
    <source>
        <dbReference type="Google" id="ProtNLM"/>
    </source>
</evidence>
<keyword evidence="1" id="KW-0433">Leucine-rich repeat</keyword>
<dbReference type="GO" id="GO:0005615">
    <property type="term" value="C:extracellular space"/>
    <property type="evidence" value="ECO:0007669"/>
    <property type="project" value="TreeGrafter"/>
</dbReference>
<dbReference type="PROSITE" id="PS51450">
    <property type="entry name" value="LRR"/>
    <property type="match status" value="1"/>
</dbReference>
<dbReference type="InterPro" id="IPR001611">
    <property type="entry name" value="Leu-rich_rpt"/>
</dbReference>
<name>A0A9P0LA98_ACAOB</name>